<keyword evidence="1" id="KW-1133">Transmembrane helix</keyword>
<name>A0A916WY26_9SPHN</name>
<evidence type="ECO:0000313" key="3">
    <source>
        <dbReference type="Proteomes" id="UP000623067"/>
    </source>
</evidence>
<protein>
    <submittedName>
        <fullName evidence="2">Uncharacterized protein</fullName>
    </submittedName>
</protein>
<reference evidence="2" key="2">
    <citation type="submission" date="2020-09" db="EMBL/GenBank/DDBJ databases">
        <authorList>
            <person name="Sun Q."/>
            <person name="Zhou Y."/>
        </authorList>
    </citation>
    <scope>NUCLEOTIDE SEQUENCE</scope>
    <source>
        <strain evidence="2">CGMCC 1.15330</strain>
    </source>
</reference>
<sequence>MESNGRHRRALGVQIGLILIGALMLIGWPREDGDVLLVPLAASLPSTINLALAHHGRIVAAAPRVGGVIVRSPNGGDDAATLIAAQVRHGTLAIGVPAAMCGALASLPGASG</sequence>
<evidence type="ECO:0000313" key="2">
    <source>
        <dbReference type="EMBL" id="GGB41372.1"/>
    </source>
</evidence>
<dbReference type="EMBL" id="BMIH01000005">
    <property type="protein sequence ID" value="GGB41372.1"/>
    <property type="molecule type" value="Genomic_DNA"/>
</dbReference>
<keyword evidence="1" id="KW-0472">Membrane</keyword>
<feature type="transmembrane region" description="Helical" evidence="1">
    <location>
        <begin position="12"/>
        <end position="29"/>
    </location>
</feature>
<dbReference type="AlphaFoldDB" id="A0A916WY26"/>
<dbReference type="Proteomes" id="UP000623067">
    <property type="component" value="Unassembled WGS sequence"/>
</dbReference>
<gene>
    <name evidence="2" type="ORF">GCM10011380_33540</name>
</gene>
<proteinExistence type="predicted"/>
<reference evidence="2" key="1">
    <citation type="journal article" date="2014" name="Int. J. Syst. Evol. Microbiol.">
        <title>Complete genome sequence of Corynebacterium casei LMG S-19264T (=DSM 44701T), isolated from a smear-ripened cheese.</title>
        <authorList>
            <consortium name="US DOE Joint Genome Institute (JGI-PGF)"/>
            <person name="Walter F."/>
            <person name="Albersmeier A."/>
            <person name="Kalinowski J."/>
            <person name="Ruckert C."/>
        </authorList>
    </citation>
    <scope>NUCLEOTIDE SEQUENCE</scope>
    <source>
        <strain evidence="2">CGMCC 1.15330</strain>
    </source>
</reference>
<keyword evidence="1" id="KW-0812">Transmembrane</keyword>
<organism evidence="2 3">
    <name type="scientific">Sphingomonas metalli</name>
    <dbReference type="NCBI Taxonomy" id="1779358"/>
    <lineage>
        <taxon>Bacteria</taxon>
        <taxon>Pseudomonadati</taxon>
        <taxon>Pseudomonadota</taxon>
        <taxon>Alphaproteobacteria</taxon>
        <taxon>Sphingomonadales</taxon>
        <taxon>Sphingomonadaceae</taxon>
        <taxon>Sphingomonas</taxon>
    </lineage>
</organism>
<comment type="caution">
    <text evidence="2">The sequence shown here is derived from an EMBL/GenBank/DDBJ whole genome shotgun (WGS) entry which is preliminary data.</text>
</comment>
<evidence type="ECO:0000256" key="1">
    <source>
        <dbReference type="SAM" id="Phobius"/>
    </source>
</evidence>
<accession>A0A916WY26</accession>
<keyword evidence="3" id="KW-1185">Reference proteome</keyword>